<dbReference type="CDD" id="cd03134">
    <property type="entry name" value="GATase1_PfpI_like"/>
    <property type="match status" value="1"/>
</dbReference>
<evidence type="ECO:0000259" key="2">
    <source>
        <dbReference type="Pfam" id="PF01965"/>
    </source>
</evidence>
<feature type="domain" description="DJ-1/PfpI" evidence="2">
    <location>
        <begin position="2"/>
        <end position="165"/>
    </location>
</feature>
<protein>
    <submittedName>
        <fullName evidence="3">Type 1 glutamine amidotransferase</fullName>
    </submittedName>
</protein>
<gene>
    <name evidence="3" type="ORF">FYJ27_12240</name>
</gene>
<dbReference type="PROSITE" id="PS51276">
    <property type="entry name" value="PEPTIDASE_C56_PFPI"/>
    <property type="match status" value="1"/>
</dbReference>
<dbReference type="OrthoDB" id="9800516at2"/>
<accession>A0A844FJX8</accession>
<dbReference type="GO" id="GO:0016740">
    <property type="term" value="F:transferase activity"/>
    <property type="evidence" value="ECO:0007669"/>
    <property type="project" value="UniProtKB-KW"/>
</dbReference>
<dbReference type="PANTHER" id="PTHR42733:SF13">
    <property type="entry name" value="DJ-1_PFPI DOMAIN-CONTAINING PROTEIN"/>
    <property type="match status" value="1"/>
</dbReference>
<dbReference type="Gene3D" id="3.40.50.880">
    <property type="match status" value="1"/>
</dbReference>
<evidence type="ECO:0000313" key="4">
    <source>
        <dbReference type="Proteomes" id="UP000462760"/>
    </source>
</evidence>
<comment type="similarity">
    <text evidence="1">Belongs to the peptidase C56 family.</text>
</comment>
<dbReference type="SUPFAM" id="SSF52317">
    <property type="entry name" value="Class I glutamine amidotransferase-like"/>
    <property type="match status" value="1"/>
</dbReference>
<keyword evidence="3" id="KW-0808">Transferase</keyword>
<dbReference type="Pfam" id="PF01965">
    <property type="entry name" value="DJ-1_PfpI"/>
    <property type="match status" value="1"/>
</dbReference>
<dbReference type="InterPro" id="IPR002818">
    <property type="entry name" value="DJ-1/PfpI"/>
</dbReference>
<evidence type="ECO:0000313" key="3">
    <source>
        <dbReference type="EMBL" id="MSS44443.1"/>
    </source>
</evidence>
<keyword evidence="3" id="KW-0315">Glutamine amidotransferase</keyword>
<comment type="caution">
    <text evidence="3">The sequence shown here is derived from an EMBL/GenBank/DDBJ whole genome shotgun (WGS) entry which is preliminary data.</text>
</comment>
<dbReference type="InterPro" id="IPR006286">
    <property type="entry name" value="C56_PfpI-like"/>
</dbReference>
<dbReference type="EMBL" id="VULR01000029">
    <property type="protein sequence ID" value="MSS44443.1"/>
    <property type="molecule type" value="Genomic_DNA"/>
</dbReference>
<evidence type="ECO:0000256" key="1">
    <source>
        <dbReference type="ARBA" id="ARBA00008542"/>
    </source>
</evidence>
<dbReference type="Proteomes" id="UP000462760">
    <property type="component" value="Unassembled WGS sequence"/>
</dbReference>
<organism evidence="3 4">
    <name type="scientific">Anaerosalibacter bizertensis</name>
    <dbReference type="NCBI Taxonomy" id="932217"/>
    <lineage>
        <taxon>Bacteria</taxon>
        <taxon>Bacillati</taxon>
        <taxon>Bacillota</taxon>
        <taxon>Tissierellia</taxon>
        <taxon>Tissierellales</taxon>
        <taxon>Sporanaerobacteraceae</taxon>
        <taxon>Anaerosalibacter</taxon>
    </lineage>
</organism>
<dbReference type="InterPro" id="IPR029062">
    <property type="entry name" value="Class_I_gatase-like"/>
</dbReference>
<dbReference type="AlphaFoldDB" id="A0A844FJX8"/>
<dbReference type="NCBIfam" id="TIGR01382">
    <property type="entry name" value="PfpI"/>
    <property type="match status" value="1"/>
</dbReference>
<dbReference type="RefSeq" id="WP_154485109.1">
    <property type="nucleotide sequence ID" value="NZ_VULR01000029.1"/>
</dbReference>
<sequence length="189" mass="21262">MKKVAILAEKMYEEMELLYPYYRLKEEGYKVDIVGTESNVVYVGKNGYPVKSNLSTSDISADDYDAVIIPGGYSPDHMRRSKSTVKFVKDMDSKNKIIAAICHGPWMMASCCDLKGKDITAFYSIKDDLINAGANFVDREVVIDGNLITSRTPEDLIPFVKTIIESLEKQTINFNESVHSYTGSFFILL</sequence>
<proteinExistence type="inferred from homology"/>
<name>A0A844FJX8_9FIRM</name>
<dbReference type="PANTHER" id="PTHR42733">
    <property type="entry name" value="DJ-1 PROTEIN"/>
    <property type="match status" value="1"/>
</dbReference>
<reference evidence="3 4" key="1">
    <citation type="submission" date="2019-08" db="EMBL/GenBank/DDBJ databases">
        <title>In-depth cultivation of the pig gut microbiome towards novel bacterial diversity and tailored functional studies.</title>
        <authorList>
            <person name="Wylensek D."/>
            <person name="Hitch T.C.A."/>
            <person name="Clavel T."/>
        </authorList>
    </citation>
    <scope>NUCLEOTIDE SEQUENCE [LARGE SCALE GENOMIC DNA]</scope>
    <source>
        <strain evidence="3 4">Med78-601-WT-4W-RMD-3</strain>
    </source>
</reference>